<protein>
    <submittedName>
        <fullName evidence="1">Uncharacterized protein</fullName>
    </submittedName>
</protein>
<dbReference type="EMBL" id="AXCZ01000218">
    <property type="protein sequence ID" value="KGM09073.1"/>
    <property type="molecule type" value="Genomic_DNA"/>
</dbReference>
<keyword evidence="2" id="KW-1185">Reference proteome</keyword>
<dbReference type="AlphaFoldDB" id="A0A0A0BKL9"/>
<dbReference type="Proteomes" id="UP000054314">
    <property type="component" value="Unassembled WGS sequence"/>
</dbReference>
<evidence type="ECO:0000313" key="2">
    <source>
        <dbReference type="Proteomes" id="UP000054314"/>
    </source>
</evidence>
<dbReference type="OrthoDB" id="4825002at2"/>
<sequence>MDRPAASSPSDAHWAPDHIVLARTVLTYHGRLLVELESDGSVYEHAPLAGMAAVEQRFPAWALGPFGRVEPERRLPRDPGVFALVQAGVTRYVGASRDLYRTFGSRGLGEISRRDCQAAGKEESCRLNRLVVAEAKAGRQVDLYVLVTEGGGWFGRGAQAPEELAGRIAEAAHGSWHLPR</sequence>
<accession>A0A0A0BKL9</accession>
<organism evidence="1 2">
    <name type="scientific">Cellulomonas bogoriensis 69B4 = DSM 16987</name>
    <dbReference type="NCBI Taxonomy" id="1386082"/>
    <lineage>
        <taxon>Bacteria</taxon>
        <taxon>Bacillati</taxon>
        <taxon>Actinomycetota</taxon>
        <taxon>Actinomycetes</taxon>
        <taxon>Micrococcales</taxon>
        <taxon>Cellulomonadaceae</taxon>
        <taxon>Cellulomonas</taxon>
    </lineage>
</organism>
<dbReference type="RefSeq" id="WP_035062447.1">
    <property type="nucleotide sequence ID" value="NZ_AXCZ01000218.1"/>
</dbReference>
<name>A0A0A0BKL9_9CELL</name>
<gene>
    <name evidence="1" type="ORF">N869_08250</name>
</gene>
<evidence type="ECO:0000313" key="1">
    <source>
        <dbReference type="EMBL" id="KGM09073.1"/>
    </source>
</evidence>
<comment type="caution">
    <text evidence="1">The sequence shown here is derived from an EMBL/GenBank/DDBJ whole genome shotgun (WGS) entry which is preliminary data.</text>
</comment>
<proteinExistence type="predicted"/>
<reference evidence="1 2" key="1">
    <citation type="submission" date="2013-08" db="EMBL/GenBank/DDBJ databases">
        <title>Genome sequencing of Cellulomonas bogoriensis 69B4.</title>
        <authorList>
            <person name="Chen F."/>
            <person name="Li Y."/>
            <person name="Wang G."/>
        </authorList>
    </citation>
    <scope>NUCLEOTIDE SEQUENCE [LARGE SCALE GENOMIC DNA]</scope>
    <source>
        <strain evidence="1 2">69B4</strain>
    </source>
</reference>